<dbReference type="Pfam" id="PF00691">
    <property type="entry name" value="OmpA"/>
    <property type="match status" value="1"/>
</dbReference>
<dbReference type="InterPro" id="IPR050330">
    <property type="entry name" value="Bact_OuterMem_StrucFunc"/>
</dbReference>
<dbReference type="Proteomes" id="UP000217935">
    <property type="component" value="Chromosome"/>
</dbReference>
<protein>
    <recommendedName>
        <fullName evidence="4">OmpA-like domain-containing protein</fullName>
    </recommendedName>
</protein>
<keyword evidence="3" id="KW-0732">Signal</keyword>
<feature type="domain" description="OmpA-like" evidence="4">
    <location>
        <begin position="471"/>
        <end position="591"/>
    </location>
</feature>
<dbReference type="SUPFAM" id="SSF103088">
    <property type="entry name" value="OmpA-like"/>
    <property type="match status" value="1"/>
</dbReference>
<dbReference type="AlphaFoldDB" id="A0A291GEG7"/>
<evidence type="ECO:0000313" key="5">
    <source>
        <dbReference type="EMBL" id="ATG48943.1"/>
    </source>
</evidence>
<dbReference type="OrthoDB" id="9792021at2"/>
<accession>A0A291GEG7</accession>
<dbReference type="GO" id="GO:0016020">
    <property type="term" value="C:membrane"/>
    <property type="evidence" value="ECO:0007669"/>
    <property type="project" value="UniProtKB-UniRule"/>
</dbReference>
<proteinExistence type="predicted"/>
<sequence length="598" mass="63759">MKRMIMSTAATGFGLIGLGLGTPALAQDAQAVEENMVLENCSDIQPPCMTEEGTVLLKDGRVVSAVEAYEALGIAAPREEVETAPATVGEEATADLEHQEVVEEDILADQLAEDMPAAGEEATTEASEATTETVPEMGTVVPDVTESDPTQTLEEALASEEAETGGDMGGDVTVQPMEPDETLEVTNEEMAPMADNPVSGEMSDAEVKPQIPDEAEGIFVPTDAGEAQAVEMTEEVLKAQAEEEAAQAAEEETQAAPAAAASAETGQEIEVETETVTRETTRASNEEFANRATAQSEKDDEGLSNLEKFLIGAVGAAVIGNVLADDDQVVANTGDRVIVERDGQLRVLKNDDALLRQPGSQVTTERFTDGSTRTTLNREDGSEVVTIRSADGRVLRRERVLVDGTRVVLFDDTQAIEAVDVTALPSPSQKTVTYTQDEDALRAALAASQMENEALNRRFSLNQIRSIRAVRELAPEIELTNVTFATGSAAISPTEAEELAALGRAMREAIAANPREVFLVEGHTDAVGPATMNLALSDRRAESLALALTEYFDVPPENMVVQGYGERYLKVQTIEADRSNRRAAVRVITPLLAEVAAQ</sequence>
<dbReference type="PANTHER" id="PTHR30329">
    <property type="entry name" value="STATOR ELEMENT OF FLAGELLAR MOTOR COMPLEX"/>
    <property type="match status" value="1"/>
</dbReference>
<feature type="compositionally biased region" description="Acidic residues" evidence="2">
    <location>
        <begin position="242"/>
        <end position="253"/>
    </location>
</feature>
<feature type="region of interest" description="Disordered" evidence="2">
    <location>
        <begin position="241"/>
        <end position="300"/>
    </location>
</feature>
<evidence type="ECO:0000313" key="6">
    <source>
        <dbReference type="Proteomes" id="UP000217935"/>
    </source>
</evidence>
<organism evidence="5 6">
    <name type="scientific">Celeribacter ethanolicus</name>
    <dbReference type="NCBI Taxonomy" id="1758178"/>
    <lineage>
        <taxon>Bacteria</taxon>
        <taxon>Pseudomonadati</taxon>
        <taxon>Pseudomonadota</taxon>
        <taxon>Alphaproteobacteria</taxon>
        <taxon>Rhodobacterales</taxon>
        <taxon>Roseobacteraceae</taxon>
        <taxon>Celeribacter</taxon>
    </lineage>
</organism>
<gene>
    <name evidence="5" type="ORF">CEW89_16005</name>
</gene>
<evidence type="ECO:0000256" key="2">
    <source>
        <dbReference type="SAM" id="MobiDB-lite"/>
    </source>
</evidence>
<evidence type="ECO:0000256" key="1">
    <source>
        <dbReference type="PROSITE-ProRule" id="PRU00473"/>
    </source>
</evidence>
<dbReference type="PROSITE" id="PS51123">
    <property type="entry name" value="OMPA_2"/>
    <property type="match status" value="1"/>
</dbReference>
<feature type="compositionally biased region" description="Low complexity" evidence="2">
    <location>
        <begin position="254"/>
        <end position="266"/>
    </location>
</feature>
<evidence type="ECO:0000256" key="3">
    <source>
        <dbReference type="SAM" id="SignalP"/>
    </source>
</evidence>
<dbReference type="RefSeq" id="WP_096806570.1">
    <property type="nucleotide sequence ID" value="NZ_CP022196.1"/>
</dbReference>
<dbReference type="CDD" id="cd07185">
    <property type="entry name" value="OmpA_C-like"/>
    <property type="match status" value="1"/>
</dbReference>
<dbReference type="Gene3D" id="3.30.1330.60">
    <property type="entry name" value="OmpA-like domain"/>
    <property type="match status" value="1"/>
</dbReference>
<dbReference type="InterPro" id="IPR006665">
    <property type="entry name" value="OmpA-like"/>
</dbReference>
<feature type="region of interest" description="Disordered" evidence="2">
    <location>
        <begin position="140"/>
        <end position="172"/>
    </location>
</feature>
<name>A0A291GEG7_9RHOB</name>
<dbReference type="EMBL" id="CP022196">
    <property type="protein sequence ID" value="ATG48943.1"/>
    <property type="molecule type" value="Genomic_DNA"/>
</dbReference>
<feature type="compositionally biased region" description="Basic and acidic residues" evidence="2">
    <location>
        <begin position="275"/>
        <end position="289"/>
    </location>
</feature>
<dbReference type="STRING" id="1758178.GCA_001550095_02362"/>
<dbReference type="KEGG" id="ceh:CEW89_16005"/>
<feature type="signal peptide" evidence="3">
    <location>
        <begin position="1"/>
        <end position="26"/>
    </location>
</feature>
<evidence type="ECO:0000259" key="4">
    <source>
        <dbReference type="PROSITE" id="PS51123"/>
    </source>
</evidence>
<dbReference type="InterPro" id="IPR036737">
    <property type="entry name" value="OmpA-like_sf"/>
</dbReference>
<feature type="chain" id="PRO_5012313063" description="OmpA-like domain-containing protein" evidence="3">
    <location>
        <begin position="27"/>
        <end position="598"/>
    </location>
</feature>
<keyword evidence="1" id="KW-0472">Membrane</keyword>
<reference evidence="5 6" key="1">
    <citation type="submission" date="2017-06" db="EMBL/GenBank/DDBJ databases">
        <title>Celeribacter sp. TSPH2 complete genome sequence.</title>
        <authorList>
            <person name="Woo J.-H."/>
            <person name="Kim H.-S."/>
        </authorList>
    </citation>
    <scope>NUCLEOTIDE SEQUENCE [LARGE SCALE GENOMIC DNA]</scope>
    <source>
        <strain evidence="5 6">TSPH2</strain>
    </source>
</reference>
<dbReference type="PANTHER" id="PTHR30329:SF21">
    <property type="entry name" value="LIPOPROTEIN YIAD-RELATED"/>
    <property type="match status" value="1"/>
</dbReference>
<keyword evidence="6" id="KW-1185">Reference proteome</keyword>